<protein>
    <submittedName>
        <fullName evidence="1">Uncharacterized protein</fullName>
    </submittedName>
</protein>
<dbReference type="EMBL" id="JAACJM010000033">
    <property type="protein sequence ID" value="KAF5364480.1"/>
    <property type="molecule type" value="Genomic_DNA"/>
</dbReference>
<organism evidence="1 2">
    <name type="scientific">Tetrapyrgos nigripes</name>
    <dbReference type="NCBI Taxonomy" id="182062"/>
    <lineage>
        <taxon>Eukaryota</taxon>
        <taxon>Fungi</taxon>
        <taxon>Dikarya</taxon>
        <taxon>Basidiomycota</taxon>
        <taxon>Agaricomycotina</taxon>
        <taxon>Agaricomycetes</taxon>
        <taxon>Agaricomycetidae</taxon>
        <taxon>Agaricales</taxon>
        <taxon>Marasmiineae</taxon>
        <taxon>Marasmiaceae</taxon>
        <taxon>Tetrapyrgos</taxon>
    </lineage>
</organism>
<gene>
    <name evidence="1" type="ORF">D9758_010644</name>
</gene>
<evidence type="ECO:0000313" key="1">
    <source>
        <dbReference type="EMBL" id="KAF5364480.1"/>
    </source>
</evidence>
<accession>A0A8H5GGP4</accession>
<dbReference type="AlphaFoldDB" id="A0A8H5GGP4"/>
<keyword evidence="2" id="KW-1185">Reference proteome</keyword>
<comment type="caution">
    <text evidence="1">The sequence shown here is derived from an EMBL/GenBank/DDBJ whole genome shotgun (WGS) entry which is preliminary data.</text>
</comment>
<evidence type="ECO:0000313" key="2">
    <source>
        <dbReference type="Proteomes" id="UP000559256"/>
    </source>
</evidence>
<proteinExistence type="predicted"/>
<name>A0A8H5GGP4_9AGAR</name>
<sequence>MILSGRPQCPKLRRMPYKDANRLCLKIPDRSGANPTTTVRNTVVQTGATTGFVTASTTALTVSSDTNAISQTATTAFTVDTTDTNSTFTEMPTVTTTTTTYTSKINLYTCPAPPNKRGSSLLGDVYPGCPNSLKKVALDIAKTACDCFLGPVQMSNVTSFMTQATTVSVPQTVTLLPSLCYHHCSRRIRDYLHHHRNLRVRHHHDDKHRHDYPDSPYNNEHYRVDSDDGHNCCHSDPTSQNYVPIHQCRYGTRYHDYTLTNDPGPNNDYAGAINTCLSSCYNERSQGCVTSFVFLQSSTLTCYNSVIPVNDEGQYLYCDQSTDFSAAFSIVPS</sequence>
<dbReference type="Proteomes" id="UP000559256">
    <property type="component" value="Unassembled WGS sequence"/>
</dbReference>
<reference evidence="1 2" key="1">
    <citation type="journal article" date="2020" name="ISME J.">
        <title>Uncovering the hidden diversity of litter-decomposition mechanisms in mushroom-forming fungi.</title>
        <authorList>
            <person name="Floudas D."/>
            <person name="Bentzer J."/>
            <person name="Ahren D."/>
            <person name="Johansson T."/>
            <person name="Persson P."/>
            <person name="Tunlid A."/>
        </authorList>
    </citation>
    <scope>NUCLEOTIDE SEQUENCE [LARGE SCALE GENOMIC DNA]</scope>
    <source>
        <strain evidence="1 2">CBS 291.85</strain>
    </source>
</reference>